<dbReference type="InParanoid" id="A0A1C7N4J4"/>
<evidence type="ECO:0000256" key="5">
    <source>
        <dbReference type="SAM" id="SignalP"/>
    </source>
</evidence>
<evidence type="ECO:0000256" key="2">
    <source>
        <dbReference type="ARBA" id="ARBA00022679"/>
    </source>
</evidence>
<comment type="similarity">
    <text evidence="3">Belongs to the UDP-glycosyltransferase family.</text>
</comment>
<keyword evidence="5" id="KW-0732">Signal</keyword>
<dbReference type="Gene3D" id="3.40.50.2000">
    <property type="entry name" value="Glycogen Phosphorylase B"/>
    <property type="match status" value="2"/>
</dbReference>
<feature type="transmembrane region" description="Helical" evidence="4">
    <location>
        <begin position="502"/>
        <end position="525"/>
    </location>
</feature>
<dbReference type="STRING" id="101091.A0A1C7N4J4"/>
<gene>
    <name evidence="6" type="primary">UGT1A3</name>
    <name evidence="6" type="ORF">A0J61_08402</name>
</gene>
<dbReference type="Proteomes" id="UP000093000">
    <property type="component" value="Unassembled WGS sequence"/>
</dbReference>
<feature type="chain" id="PRO_5008889485" evidence="5">
    <location>
        <begin position="20"/>
        <end position="539"/>
    </location>
</feature>
<dbReference type="PANTHER" id="PTHR48043:SF145">
    <property type="entry name" value="FI06409P-RELATED"/>
    <property type="match status" value="1"/>
</dbReference>
<keyword evidence="4" id="KW-0472">Membrane</keyword>
<organism evidence="6 7">
    <name type="scientific">Choanephora cucurbitarum</name>
    <dbReference type="NCBI Taxonomy" id="101091"/>
    <lineage>
        <taxon>Eukaryota</taxon>
        <taxon>Fungi</taxon>
        <taxon>Fungi incertae sedis</taxon>
        <taxon>Mucoromycota</taxon>
        <taxon>Mucoromycotina</taxon>
        <taxon>Mucoromycetes</taxon>
        <taxon>Mucorales</taxon>
        <taxon>Mucorineae</taxon>
        <taxon>Choanephoraceae</taxon>
        <taxon>Choanephoroideae</taxon>
        <taxon>Choanephora</taxon>
    </lineage>
</organism>
<dbReference type="Pfam" id="PF00201">
    <property type="entry name" value="UDPGT"/>
    <property type="match status" value="1"/>
</dbReference>
<evidence type="ECO:0000313" key="7">
    <source>
        <dbReference type="Proteomes" id="UP000093000"/>
    </source>
</evidence>
<dbReference type="InterPro" id="IPR035595">
    <property type="entry name" value="UDP_glycos_trans_CS"/>
</dbReference>
<dbReference type="CDD" id="cd03784">
    <property type="entry name" value="GT1_Gtf-like"/>
    <property type="match status" value="1"/>
</dbReference>
<evidence type="ECO:0000256" key="4">
    <source>
        <dbReference type="SAM" id="Phobius"/>
    </source>
</evidence>
<keyword evidence="7" id="KW-1185">Reference proteome</keyword>
<evidence type="ECO:0000313" key="6">
    <source>
        <dbReference type="EMBL" id="OBZ83549.1"/>
    </source>
</evidence>
<sequence>MKPVQVSLCAMLCIASAMAVDVISPVPTYKESKNIIFSTMGGGSSHHAWVLEILKEMHHRGHQVALYSREDQLQFTKEYPMIKTKVLGGPHDFMKNENINRFLGSHPDQIDLGTKAIEASIANYTANFFEYKETFEKDQVDLAICDSFAISCIDAAIVSKIPVIITSTMGLYADFSPNYINSKLYTTVEPTTANETLLFRIYRDYYAIPFALKTIQSKFKAAFDLQRKYGLVPVAWDASSPRYNSIVKMSNNLYGIEVPRPHSPLFHMIGPVMQTSYPALDKRTADFLDRHQRVAYVAFGQHVASPKKDVEMVLKVLLQLKQEGWIDGIIWARLNLTDVPQIKQNEEGILLSAWSPQFAILQHASTLLFVTHGGVGSLIESLYNGKRVFVYPFFGDQPGNARAIAHAGLGTYMNTLGLKFDQSDYNTLYNALHQVAADPEGRIQTVVNQYKYYVQIRSKHAVTRGADLMEEVAFASDENGFLGYRKSIEYEIHWMKRYNLDIYMTLFLTLAAFVKTMCCLWGWLLSTRKNSNNFKVKKS</sequence>
<dbReference type="InterPro" id="IPR050271">
    <property type="entry name" value="UDP-glycosyltransferase"/>
</dbReference>
<keyword evidence="1 3" id="KW-0328">Glycosyltransferase</keyword>
<dbReference type="EMBL" id="LUGH01000642">
    <property type="protein sequence ID" value="OBZ83549.1"/>
    <property type="molecule type" value="Genomic_DNA"/>
</dbReference>
<keyword evidence="4" id="KW-0812">Transmembrane</keyword>
<name>A0A1C7N4J4_9FUNG</name>
<dbReference type="SUPFAM" id="SSF53756">
    <property type="entry name" value="UDP-Glycosyltransferase/glycogen phosphorylase"/>
    <property type="match status" value="1"/>
</dbReference>
<accession>A0A1C7N4J4</accession>
<keyword evidence="2 3" id="KW-0808">Transferase</keyword>
<dbReference type="OrthoDB" id="5835829at2759"/>
<feature type="signal peptide" evidence="5">
    <location>
        <begin position="1"/>
        <end position="19"/>
    </location>
</feature>
<dbReference type="GO" id="GO:0008194">
    <property type="term" value="F:UDP-glycosyltransferase activity"/>
    <property type="evidence" value="ECO:0007669"/>
    <property type="project" value="InterPro"/>
</dbReference>
<dbReference type="PROSITE" id="PS00375">
    <property type="entry name" value="UDPGT"/>
    <property type="match status" value="1"/>
</dbReference>
<proteinExistence type="inferred from homology"/>
<reference evidence="6 7" key="1">
    <citation type="submission" date="2016-03" db="EMBL/GenBank/DDBJ databases">
        <title>Choanephora cucurbitarum.</title>
        <authorList>
            <person name="Min B."/>
            <person name="Park H."/>
            <person name="Park J.-H."/>
            <person name="Shin H.-D."/>
            <person name="Choi I.-G."/>
        </authorList>
    </citation>
    <scope>NUCLEOTIDE SEQUENCE [LARGE SCALE GENOMIC DNA]</scope>
    <source>
        <strain evidence="6 7">KUS-F28377</strain>
    </source>
</reference>
<comment type="caution">
    <text evidence="6">The sequence shown here is derived from an EMBL/GenBank/DDBJ whole genome shotgun (WGS) entry which is preliminary data.</text>
</comment>
<keyword evidence="4" id="KW-1133">Transmembrane helix</keyword>
<evidence type="ECO:0000256" key="1">
    <source>
        <dbReference type="ARBA" id="ARBA00022676"/>
    </source>
</evidence>
<dbReference type="InterPro" id="IPR002213">
    <property type="entry name" value="UDP_glucos_trans"/>
</dbReference>
<dbReference type="AlphaFoldDB" id="A0A1C7N4J4"/>
<dbReference type="PANTHER" id="PTHR48043">
    <property type="entry name" value="EG:EG0003.4 PROTEIN-RELATED"/>
    <property type="match status" value="1"/>
</dbReference>
<protein>
    <submittedName>
        <fullName evidence="6">UDP-glucuronosyltransferase 1-3</fullName>
    </submittedName>
</protein>
<evidence type="ECO:0000256" key="3">
    <source>
        <dbReference type="RuleBase" id="RU003718"/>
    </source>
</evidence>